<dbReference type="OrthoDB" id="4138121at2759"/>
<gene>
    <name evidence="1" type="ORF">CYFA0S_13e03202g</name>
</gene>
<proteinExistence type="predicted"/>
<dbReference type="EMBL" id="LK052898">
    <property type="protein sequence ID" value="CDR44090.1"/>
    <property type="molecule type" value="Genomic_DNA"/>
</dbReference>
<dbReference type="AlphaFoldDB" id="A0A061B873"/>
<dbReference type="InterPro" id="IPR020301">
    <property type="entry name" value="Mrx7"/>
</dbReference>
<sequence>MQSPAFHRFVRSVYNKVNGIDPHAGNEPKLRETSGSFKPTAFHKFKAWRLLFYDEMRSSFGMTKKHNI</sequence>
<evidence type="ECO:0000313" key="1">
    <source>
        <dbReference type="EMBL" id="CDR44090.1"/>
    </source>
</evidence>
<protein>
    <submittedName>
        <fullName evidence="1">CYFA0S13e03202g1_1</fullName>
    </submittedName>
</protein>
<name>A0A061B873_CYBFA</name>
<reference evidence="1" key="1">
    <citation type="journal article" date="2014" name="Genome Announc.">
        <title>Genome sequence of the yeast Cyberlindnera fabianii (Hansenula fabianii).</title>
        <authorList>
            <person name="Freel K.C."/>
            <person name="Sarilar V."/>
            <person name="Neuveglise C."/>
            <person name="Devillers H."/>
            <person name="Friedrich A."/>
            <person name="Schacherer J."/>
        </authorList>
    </citation>
    <scope>NUCLEOTIDE SEQUENCE</scope>
    <source>
        <strain evidence="1">YJS4271</strain>
    </source>
</reference>
<accession>A0A061B873</accession>
<organism evidence="1">
    <name type="scientific">Cyberlindnera fabianii</name>
    <name type="common">Yeast</name>
    <name type="synonym">Hansenula fabianii</name>
    <dbReference type="NCBI Taxonomy" id="36022"/>
    <lineage>
        <taxon>Eukaryota</taxon>
        <taxon>Fungi</taxon>
        <taxon>Dikarya</taxon>
        <taxon>Ascomycota</taxon>
        <taxon>Saccharomycotina</taxon>
        <taxon>Saccharomycetes</taxon>
        <taxon>Phaffomycetales</taxon>
        <taxon>Phaffomycetaceae</taxon>
        <taxon>Cyberlindnera</taxon>
    </lineage>
</organism>
<dbReference type="PhylomeDB" id="A0A061B873"/>
<dbReference type="Pfam" id="PF10906">
    <property type="entry name" value="Mrx7"/>
    <property type="match status" value="1"/>
</dbReference>